<evidence type="ECO:0000256" key="7">
    <source>
        <dbReference type="SAM" id="SignalP"/>
    </source>
</evidence>
<dbReference type="CDD" id="cd12148">
    <property type="entry name" value="fungal_TF_MHR"/>
    <property type="match status" value="1"/>
</dbReference>
<evidence type="ECO:0000313" key="9">
    <source>
        <dbReference type="EMBL" id="EFY84642.1"/>
    </source>
</evidence>
<keyword evidence="3" id="KW-0238">DNA-binding</keyword>
<evidence type="ECO:0000256" key="5">
    <source>
        <dbReference type="ARBA" id="ARBA00023242"/>
    </source>
</evidence>
<keyword evidence="1" id="KW-0862">Zinc</keyword>
<accession>E9EHF9</accession>
<protein>
    <submittedName>
        <fullName evidence="9">Ctf1 transcription factor</fullName>
    </submittedName>
</protein>
<keyword evidence="4" id="KW-0804">Transcription</keyword>
<evidence type="ECO:0000256" key="6">
    <source>
        <dbReference type="SAM" id="MobiDB-lite"/>
    </source>
</evidence>
<evidence type="ECO:0000256" key="3">
    <source>
        <dbReference type="ARBA" id="ARBA00023125"/>
    </source>
</evidence>
<dbReference type="GO" id="GO:0008270">
    <property type="term" value="F:zinc ion binding"/>
    <property type="evidence" value="ECO:0007669"/>
    <property type="project" value="InterPro"/>
</dbReference>
<dbReference type="GO" id="GO:0003677">
    <property type="term" value="F:DNA binding"/>
    <property type="evidence" value="ECO:0007669"/>
    <property type="project" value="UniProtKB-KW"/>
</dbReference>
<dbReference type="Pfam" id="PF04082">
    <property type="entry name" value="Fungal_trans"/>
    <property type="match status" value="1"/>
</dbReference>
<feature type="chain" id="PRO_5003239262" evidence="7">
    <location>
        <begin position="25"/>
        <end position="763"/>
    </location>
</feature>
<dbReference type="InParanoid" id="E9EHF9"/>
<evidence type="ECO:0000313" key="10">
    <source>
        <dbReference type="Proteomes" id="UP000002499"/>
    </source>
</evidence>
<reference evidence="9 10" key="1">
    <citation type="journal article" date="2011" name="PLoS Genet.">
        <title>Genome sequencing and comparative transcriptomics of the model entomopathogenic fungi Metarhizium anisopliae and M. acridum.</title>
        <authorList>
            <person name="Gao Q."/>
            <person name="Jin K."/>
            <person name="Ying S.H."/>
            <person name="Zhang Y."/>
            <person name="Xiao G."/>
            <person name="Shang Y."/>
            <person name="Duan Z."/>
            <person name="Hu X."/>
            <person name="Xie X.Q."/>
            <person name="Zhou G."/>
            <person name="Peng G."/>
            <person name="Luo Z."/>
            <person name="Huang W."/>
            <person name="Wang B."/>
            <person name="Fang W."/>
            <person name="Wang S."/>
            <person name="Zhong Y."/>
            <person name="Ma L.J."/>
            <person name="St Leger R.J."/>
            <person name="Zhao G.P."/>
            <person name="Pei Y."/>
            <person name="Feng M.G."/>
            <person name="Xia Y."/>
            <person name="Wang C."/>
        </authorList>
    </citation>
    <scope>NUCLEOTIDE SEQUENCE [LARGE SCALE GENOMIC DNA]</scope>
    <source>
        <strain evidence="9 10">CQMa 102</strain>
    </source>
</reference>
<keyword evidence="2" id="KW-0805">Transcription regulation</keyword>
<dbReference type="GO" id="GO:0006351">
    <property type="term" value="P:DNA-templated transcription"/>
    <property type="evidence" value="ECO:0007669"/>
    <property type="project" value="InterPro"/>
</dbReference>
<sequence>MVPNLMVLALTSAIASNTISQARASWESELMHMDTGVREVSERRDRERKRETDFYVSLSPSFIPDFSLIARSLGPGYNPTRSGTGQSDVFDVCQMPRVNTKLSLKGKTACGAMFFRFDFLDDDERRRDKTHPKPDIALLPATNELAVSCATCLLPKIPSTDGCLAGGTASSTPRIQHPSSKGVAVTPGEQSHYRMPRSSAACETCKALKCARRITDKIKKKYAGWLLAQSTCECWLTFVRSVVERARLPVTVMTSPPTQAPSTPKDSMPSVDDRTYMNLLVEPGIFREPVTATHRLAYLGESCSIGLLGHESFPEQLGYSSATNSIPISNRLEKLDRIEVEILIRKGALMLPPKSLCDDLVDSYFEWMHPVVPILNKARFMRQYCDRNNPPSLLLLQAVILAASRVSNNPLLTDSNGSTVPASCTFYKRARALYDANFETDRVTVVQSLILIGWHWDGADHVVKNMYYWGRVAIIVAQDTGMHRSVQASRLSNADKKLWKRIWWTLVTRDRSIAVAFGRPLMINLDDCDVETLQHDDFIDEDEDYERFAVHTYTPDPVHVHFFLRYVELSKIMGRIQSSLYSTLPTGQQNMPEVLRIDRCLADWLQNCPDILLWPRHRQNFWASLIHLNYYTAVCMVHRFPLSTGSSETKLHNSRNHPSREMAFHAAAMISLIVKDLAEQDHLRHCPAYIVHTLFSAFVMHLYQMRSPELCVRRAAQDRLHSCMQVTRKISHVWLMGKMVYRVLEFVVDNRLFEEHFRKSKDI</sequence>
<dbReference type="eggNOG" id="ENOG502QV53">
    <property type="taxonomic scope" value="Eukaryota"/>
</dbReference>
<keyword evidence="10" id="KW-1185">Reference proteome</keyword>
<proteinExistence type="predicted"/>
<feature type="region of interest" description="Disordered" evidence="6">
    <location>
        <begin position="168"/>
        <end position="189"/>
    </location>
</feature>
<feature type="signal peptide" evidence="7">
    <location>
        <begin position="1"/>
        <end position="24"/>
    </location>
</feature>
<dbReference type="Proteomes" id="UP000002499">
    <property type="component" value="Unassembled WGS sequence"/>
</dbReference>
<evidence type="ECO:0000256" key="2">
    <source>
        <dbReference type="ARBA" id="ARBA00023015"/>
    </source>
</evidence>
<dbReference type="STRING" id="655827.E9EHF9"/>
<dbReference type="AlphaFoldDB" id="E9EHF9"/>
<organism evidence="10">
    <name type="scientific">Metarhizium acridum (strain CQMa 102)</name>
    <dbReference type="NCBI Taxonomy" id="655827"/>
    <lineage>
        <taxon>Eukaryota</taxon>
        <taxon>Fungi</taxon>
        <taxon>Dikarya</taxon>
        <taxon>Ascomycota</taxon>
        <taxon>Pezizomycotina</taxon>
        <taxon>Sordariomycetes</taxon>
        <taxon>Hypocreomycetidae</taxon>
        <taxon>Hypocreales</taxon>
        <taxon>Clavicipitaceae</taxon>
        <taxon>Metarhizium</taxon>
    </lineage>
</organism>
<gene>
    <name evidence="9" type="ORF">MAC_09307</name>
</gene>
<feature type="domain" description="Xylanolytic transcriptional activator regulatory" evidence="8">
    <location>
        <begin position="466"/>
        <end position="539"/>
    </location>
</feature>
<dbReference type="SMART" id="SM00906">
    <property type="entry name" value="Fungal_trans"/>
    <property type="match status" value="1"/>
</dbReference>
<dbReference type="PANTHER" id="PTHR47171">
    <property type="entry name" value="FARA-RELATED"/>
    <property type="match status" value="1"/>
</dbReference>
<dbReference type="OMA" id="KCARRIT"/>
<evidence type="ECO:0000259" key="8">
    <source>
        <dbReference type="SMART" id="SM00906"/>
    </source>
</evidence>
<evidence type="ECO:0000256" key="1">
    <source>
        <dbReference type="ARBA" id="ARBA00022833"/>
    </source>
</evidence>
<dbReference type="PANTHER" id="PTHR47171:SF4">
    <property type="entry name" value="ACETAMIDASE REGULATORY PROTEIN"/>
    <property type="match status" value="1"/>
</dbReference>
<dbReference type="InterPro" id="IPR052073">
    <property type="entry name" value="Amide_Lactam_Regulators"/>
</dbReference>
<evidence type="ECO:0000256" key="4">
    <source>
        <dbReference type="ARBA" id="ARBA00023163"/>
    </source>
</evidence>
<dbReference type="InterPro" id="IPR007219">
    <property type="entry name" value="XnlR_reg_dom"/>
</dbReference>
<dbReference type="HOGENOM" id="CLU_021001_0_0_1"/>
<feature type="compositionally biased region" description="Polar residues" evidence="6">
    <location>
        <begin position="168"/>
        <end position="179"/>
    </location>
</feature>
<dbReference type="EMBL" id="GL698613">
    <property type="protein sequence ID" value="EFY84642.1"/>
    <property type="molecule type" value="Genomic_DNA"/>
</dbReference>
<keyword evidence="5" id="KW-0539">Nucleus</keyword>
<name>E9EHF9_METAQ</name>
<keyword evidence="7" id="KW-0732">Signal</keyword>
<dbReference type="OrthoDB" id="5121955at2759"/>